<dbReference type="AlphaFoldDB" id="A0A1B0ANC2"/>
<reference evidence="1" key="2">
    <citation type="submission" date="2020-05" db="UniProtKB">
        <authorList>
            <consortium name="EnsemblMetazoa"/>
        </authorList>
    </citation>
    <scope>IDENTIFICATION</scope>
    <source>
        <strain evidence="1">IAEA</strain>
    </source>
</reference>
<evidence type="ECO:0000313" key="1">
    <source>
        <dbReference type="EnsemblMetazoa" id="GPPI002814-PA"/>
    </source>
</evidence>
<dbReference type="Proteomes" id="UP000092460">
    <property type="component" value="Unassembled WGS sequence"/>
</dbReference>
<dbReference type="EMBL" id="JXJN01000791">
    <property type="status" value="NOT_ANNOTATED_CDS"/>
    <property type="molecule type" value="Genomic_DNA"/>
</dbReference>
<proteinExistence type="predicted"/>
<dbReference type="EnsemblMetazoa" id="GPPI002814-RA">
    <property type="protein sequence ID" value="GPPI002814-PA"/>
    <property type="gene ID" value="GPPI002814"/>
</dbReference>
<organism evidence="1 2">
    <name type="scientific">Glossina palpalis gambiensis</name>
    <dbReference type="NCBI Taxonomy" id="67801"/>
    <lineage>
        <taxon>Eukaryota</taxon>
        <taxon>Metazoa</taxon>
        <taxon>Ecdysozoa</taxon>
        <taxon>Arthropoda</taxon>
        <taxon>Hexapoda</taxon>
        <taxon>Insecta</taxon>
        <taxon>Pterygota</taxon>
        <taxon>Neoptera</taxon>
        <taxon>Endopterygota</taxon>
        <taxon>Diptera</taxon>
        <taxon>Brachycera</taxon>
        <taxon>Muscomorpha</taxon>
        <taxon>Hippoboscoidea</taxon>
        <taxon>Glossinidae</taxon>
        <taxon>Glossina</taxon>
    </lineage>
</organism>
<keyword evidence="2" id="KW-1185">Reference proteome</keyword>
<accession>A0A1B0ANC2</accession>
<reference evidence="2" key="1">
    <citation type="submission" date="2015-01" db="EMBL/GenBank/DDBJ databases">
        <authorList>
            <person name="Aksoy S."/>
            <person name="Warren W."/>
            <person name="Wilson R.K."/>
        </authorList>
    </citation>
    <scope>NUCLEOTIDE SEQUENCE [LARGE SCALE GENOMIC DNA]</scope>
    <source>
        <strain evidence="2">IAEA</strain>
    </source>
</reference>
<protein>
    <submittedName>
        <fullName evidence="1">Uncharacterized protein</fullName>
    </submittedName>
</protein>
<sequence length="274" mass="31155">MNIVVGNHIDLFYQLFALSKALVKGQFASRLQNRYPKTVRQRSRTTLSIAAETVKYWSMLTSEKSSVGTMLMFTTQKTLLDGSRLLLNLKQWENGEDGKLFPYIDIARRVNKREKRHCSNQKQQPANGKQSVLYGVKEHKKNLNYKLMPCGEHRFGLCRSGSYNFPASEQQNGFILQILQEKVVLYKILDNILTSSGESAAFSCRVEGISGEESSIDIMISLTDFNASLIPNEFFTNYRNGSRLSCPAKVMHMRKGLSETQLWAKDALLCSIQF</sequence>
<dbReference type="VEuPathDB" id="VectorBase:GPPI002814"/>
<name>A0A1B0ANC2_9MUSC</name>
<evidence type="ECO:0000313" key="2">
    <source>
        <dbReference type="Proteomes" id="UP000092460"/>
    </source>
</evidence>